<dbReference type="InterPro" id="IPR013608">
    <property type="entry name" value="VWA_N"/>
</dbReference>
<dbReference type="EMBL" id="CAJOBI010353838">
    <property type="protein sequence ID" value="CAF5222802.1"/>
    <property type="molecule type" value="Genomic_DNA"/>
</dbReference>
<dbReference type="Proteomes" id="UP000676336">
    <property type="component" value="Unassembled WGS sequence"/>
</dbReference>
<comment type="caution">
    <text evidence="2">The sequence shown here is derived from an EMBL/GenBank/DDBJ whole genome shotgun (WGS) entry which is preliminary data.</text>
</comment>
<name>A0A8S3K0G0_9BILA</name>
<feature type="non-terminal residue" evidence="2">
    <location>
        <position position="177"/>
    </location>
</feature>
<evidence type="ECO:0000313" key="2">
    <source>
        <dbReference type="EMBL" id="CAF5222802.1"/>
    </source>
</evidence>
<sequence length="177" mass="21254">MHREKTQTFFDLAEYKEEKKYGEQLLDEMKTILDLYFEKKQRAALRIAECAHDLHDRLYRTREQAYLTQLKTNSSSHLSWRKSEGSLGLTQHKQLLHLDNETYKDADIPLRLPTNMTFHPHFKRNVSLQHSVVKISDEIPRNNVESIWTVEWTHKLEPVFVRNRELDPDIRWQYFGS</sequence>
<dbReference type="Pfam" id="PF08399">
    <property type="entry name" value="VWA_N"/>
    <property type="match status" value="1"/>
</dbReference>
<evidence type="ECO:0000259" key="1">
    <source>
        <dbReference type="Pfam" id="PF08399"/>
    </source>
</evidence>
<accession>A0A8S3K0G0</accession>
<gene>
    <name evidence="2" type="ORF">SMN809_LOCUS83012</name>
</gene>
<organism evidence="2 3">
    <name type="scientific">Rotaria magnacalcarata</name>
    <dbReference type="NCBI Taxonomy" id="392030"/>
    <lineage>
        <taxon>Eukaryota</taxon>
        <taxon>Metazoa</taxon>
        <taxon>Spiralia</taxon>
        <taxon>Gnathifera</taxon>
        <taxon>Rotifera</taxon>
        <taxon>Eurotatoria</taxon>
        <taxon>Bdelloidea</taxon>
        <taxon>Philodinida</taxon>
        <taxon>Philodinidae</taxon>
        <taxon>Rotaria</taxon>
    </lineage>
</organism>
<evidence type="ECO:0000313" key="3">
    <source>
        <dbReference type="Proteomes" id="UP000676336"/>
    </source>
</evidence>
<feature type="domain" description="VWA N-terminal" evidence="1">
    <location>
        <begin position="104"/>
        <end position="177"/>
    </location>
</feature>
<reference evidence="2" key="1">
    <citation type="submission" date="2021-02" db="EMBL/GenBank/DDBJ databases">
        <authorList>
            <person name="Nowell W R."/>
        </authorList>
    </citation>
    <scope>NUCLEOTIDE SEQUENCE</scope>
</reference>
<protein>
    <recommendedName>
        <fullName evidence="1">VWA N-terminal domain-containing protein</fullName>
    </recommendedName>
</protein>
<dbReference type="AlphaFoldDB" id="A0A8S3K0G0"/>
<proteinExistence type="predicted"/>